<dbReference type="NCBIfam" id="TIGR02105">
    <property type="entry name" value="III_needle"/>
    <property type="match status" value="1"/>
</dbReference>
<evidence type="ECO:0000256" key="4">
    <source>
        <dbReference type="ARBA" id="ARBA00022525"/>
    </source>
</evidence>
<evidence type="ECO:0000256" key="1">
    <source>
        <dbReference type="ARBA" id="ARBA00004241"/>
    </source>
</evidence>
<proteinExistence type="inferred from homology"/>
<keyword evidence="4" id="KW-0964">Secreted</keyword>
<dbReference type="GO" id="GO:0005576">
    <property type="term" value="C:extracellular region"/>
    <property type="evidence" value="ECO:0007669"/>
    <property type="project" value="UniProtKB-SubCell"/>
</dbReference>
<sequence>MSTTAPTPVKNEYIKDVNEIVEHFNNGGKSYLADVSTDFNASVISAQAKYKKALDELKKPGNIDSPSHLADYQQKLSTYTIIRNAQSNTIKALKDIDMSIVGNFR</sequence>
<dbReference type="InterPro" id="IPR021123">
    <property type="entry name" value="T3SS_needle-like"/>
</dbReference>
<comment type="subcellular location">
    <subcellularLocation>
        <location evidence="1">Cell surface</location>
    </subcellularLocation>
    <subcellularLocation>
        <location evidence="2">Secreted</location>
    </subcellularLocation>
</comment>
<keyword evidence="9" id="KW-1185">Reference proteome</keyword>
<accession>A0A2U8I5Y1</accession>
<gene>
    <name evidence="8" type="ORF">CCS41_09005</name>
</gene>
<dbReference type="InterPro" id="IPR011841">
    <property type="entry name" value="T3SS_needle_YscF"/>
</dbReference>
<dbReference type="RefSeq" id="WP_083429593.1">
    <property type="nucleotide sequence ID" value="NZ_CP021659.1"/>
</dbReference>
<name>A0A2U8I5Y1_9GAMM</name>
<dbReference type="Pfam" id="PF09392">
    <property type="entry name" value="T3SS_needle_F"/>
    <property type="match status" value="1"/>
</dbReference>
<evidence type="ECO:0000313" key="8">
    <source>
        <dbReference type="EMBL" id="AWK14583.1"/>
    </source>
</evidence>
<dbReference type="OrthoDB" id="6465387at2"/>
<protein>
    <submittedName>
        <fullName evidence="8">EscF/YscF/HrpA family type III secretion system needle major subunit</fullName>
    </submittedName>
</protein>
<reference evidence="8 9" key="1">
    <citation type="submission" date="2017-05" db="EMBL/GenBank/DDBJ databases">
        <title>Genome sequence of Candidatus Fukatsuia symbiotica and Candidatus Hamiltonella defensa from Acyrthosiphon pisum strain 5D.</title>
        <authorList>
            <person name="Patel V.A."/>
            <person name="Chevignon G."/>
            <person name="Russell J.A."/>
            <person name="Oliver K.M."/>
        </authorList>
    </citation>
    <scope>NUCLEOTIDE SEQUENCE [LARGE SCALE GENOMIC DNA]</scope>
    <source>
        <strain evidence="8 9">5D</strain>
    </source>
</reference>
<dbReference type="GO" id="GO:0009986">
    <property type="term" value="C:cell surface"/>
    <property type="evidence" value="ECO:0007669"/>
    <property type="project" value="UniProtKB-SubCell"/>
</dbReference>
<dbReference type="GO" id="GO:0030257">
    <property type="term" value="C:type III protein secretion system complex"/>
    <property type="evidence" value="ECO:0007669"/>
    <property type="project" value="InterPro"/>
</dbReference>
<dbReference type="EMBL" id="CP021659">
    <property type="protein sequence ID" value="AWK14583.1"/>
    <property type="molecule type" value="Genomic_DNA"/>
</dbReference>
<evidence type="ECO:0000256" key="2">
    <source>
        <dbReference type="ARBA" id="ARBA00004613"/>
    </source>
</evidence>
<evidence type="ECO:0000256" key="7">
    <source>
        <dbReference type="ARBA" id="ARBA00035658"/>
    </source>
</evidence>
<evidence type="ECO:0000256" key="3">
    <source>
        <dbReference type="ARBA" id="ARBA00022448"/>
    </source>
</evidence>
<dbReference type="AlphaFoldDB" id="A0A2U8I5Y1"/>
<evidence type="ECO:0000256" key="5">
    <source>
        <dbReference type="ARBA" id="ARBA00022927"/>
    </source>
</evidence>
<evidence type="ECO:0000256" key="6">
    <source>
        <dbReference type="ARBA" id="ARBA00023026"/>
    </source>
</evidence>
<keyword evidence="5" id="KW-0653">Protein transport</keyword>
<dbReference type="Gene3D" id="1.20.58.90">
    <property type="match status" value="1"/>
</dbReference>
<dbReference type="SUPFAM" id="SSF140129">
    <property type="entry name" value="MxiH-like"/>
    <property type="match status" value="1"/>
</dbReference>
<dbReference type="InterPro" id="IPR037203">
    <property type="entry name" value="T3SS_needle-like_sf"/>
</dbReference>
<dbReference type="GO" id="GO:0030254">
    <property type="term" value="P:protein secretion by the type III secretion system"/>
    <property type="evidence" value="ECO:0007669"/>
    <property type="project" value="InterPro"/>
</dbReference>
<organism evidence="8 9">
    <name type="scientific">Candidatus Fukatsuia symbiotica</name>
    <dbReference type="NCBI Taxonomy" id="1878942"/>
    <lineage>
        <taxon>Bacteria</taxon>
        <taxon>Pseudomonadati</taxon>
        <taxon>Pseudomonadota</taxon>
        <taxon>Gammaproteobacteria</taxon>
        <taxon>Enterobacterales</taxon>
        <taxon>Yersiniaceae</taxon>
        <taxon>Candidatus Fukatsuia</taxon>
    </lineage>
</organism>
<dbReference type="STRING" id="1878942.GCA_900128755_01479"/>
<dbReference type="KEGG" id="fsm:CCS41_09005"/>
<comment type="similarity">
    <text evidence="7">Belongs to the SctF family.</text>
</comment>
<dbReference type="Proteomes" id="UP000261875">
    <property type="component" value="Chromosome"/>
</dbReference>
<keyword evidence="6" id="KW-0843">Virulence</keyword>
<keyword evidence="3" id="KW-0813">Transport</keyword>
<evidence type="ECO:0000313" key="9">
    <source>
        <dbReference type="Proteomes" id="UP000261875"/>
    </source>
</evidence>